<dbReference type="Pfam" id="PF00419">
    <property type="entry name" value="Fimbrial"/>
    <property type="match status" value="1"/>
</dbReference>
<name>A0A375A7D3_9GAMM</name>
<dbReference type="InterPro" id="IPR050263">
    <property type="entry name" value="Bact_Fimbrial_Adh_Pro"/>
</dbReference>
<dbReference type="SUPFAM" id="SSF49401">
    <property type="entry name" value="Bacterial adhesins"/>
    <property type="match status" value="1"/>
</dbReference>
<sequence length="179" mass="19159">MRGVNAVLLIILFSPAVVAGHHWNVVLPGGNMRFQGEIIAESCRVEAADQHMTVLMGQMPDNRLQGIGSDAGAVPFVIHLLDCNPTVRERVGVAFQGVADSANPDVLAIADGPQAARGVGVALFNAENRLIALNREPQTWARLSPGSVDLHFVAKYRATRHEISGGVANAQAWFSLTYP</sequence>
<reference evidence="6 7" key="1">
    <citation type="submission" date="2016-09" db="EMBL/GenBank/DDBJ databases">
        <authorList>
            <person name="Reverchon S."/>
            <person name="Nasser W."/>
            <person name="Leonard S."/>
            <person name="Brochier C."/>
            <person name="Duprey A."/>
        </authorList>
    </citation>
    <scope>NUCLEOTIDE SEQUENCE [LARGE SCALE GENOMIC DNA]</scope>
    <source>
        <strain evidence="6 7">174/2</strain>
    </source>
</reference>
<dbReference type="InterPro" id="IPR036937">
    <property type="entry name" value="Adhesion_dom_fimbrial_sf"/>
</dbReference>
<dbReference type="Gene3D" id="2.60.40.1090">
    <property type="entry name" value="Fimbrial-type adhesion domain"/>
    <property type="match status" value="1"/>
</dbReference>
<dbReference type="EMBL" id="LT615367">
    <property type="protein sequence ID" value="SLM61974.1"/>
    <property type="molecule type" value="Genomic_DNA"/>
</dbReference>
<feature type="domain" description="Fimbrial-type adhesion" evidence="5">
    <location>
        <begin position="33"/>
        <end position="178"/>
    </location>
</feature>
<dbReference type="InterPro" id="IPR008966">
    <property type="entry name" value="Adhesion_dom_sf"/>
</dbReference>
<keyword evidence="7" id="KW-1185">Reference proteome</keyword>
<dbReference type="PANTHER" id="PTHR33420">
    <property type="entry name" value="FIMBRIAL SUBUNIT ELFA-RELATED"/>
    <property type="match status" value="1"/>
</dbReference>
<organism evidence="6 7">
    <name type="scientific">Dickeya aquatica</name>
    <dbReference type="NCBI Taxonomy" id="1401087"/>
    <lineage>
        <taxon>Bacteria</taxon>
        <taxon>Pseudomonadati</taxon>
        <taxon>Pseudomonadota</taxon>
        <taxon>Gammaproteobacteria</taxon>
        <taxon>Enterobacterales</taxon>
        <taxon>Pectobacteriaceae</taxon>
        <taxon>Dickeya</taxon>
    </lineage>
</organism>
<dbReference type="AlphaFoldDB" id="A0A375A7D3"/>
<dbReference type="KEGG" id="daq:DAQ1742_00918"/>
<dbReference type="GO" id="GO:0009289">
    <property type="term" value="C:pilus"/>
    <property type="evidence" value="ECO:0007669"/>
    <property type="project" value="UniProtKB-SubCell"/>
</dbReference>
<evidence type="ECO:0000256" key="4">
    <source>
        <dbReference type="ARBA" id="ARBA00023263"/>
    </source>
</evidence>
<gene>
    <name evidence="6" type="primary">fimI</name>
    <name evidence="6" type="ORF">DAQ1742_00918</name>
</gene>
<comment type="similarity">
    <text evidence="2">Belongs to the fimbrial protein family.</text>
</comment>
<keyword evidence="3" id="KW-0732">Signal</keyword>
<dbReference type="Proteomes" id="UP000294820">
    <property type="component" value="Chromosome 1"/>
</dbReference>
<evidence type="ECO:0000256" key="1">
    <source>
        <dbReference type="ARBA" id="ARBA00004561"/>
    </source>
</evidence>
<proteinExistence type="inferred from homology"/>
<evidence type="ECO:0000259" key="5">
    <source>
        <dbReference type="Pfam" id="PF00419"/>
    </source>
</evidence>
<evidence type="ECO:0000313" key="7">
    <source>
        <dbReference type="Proteomes" id="UP000294820"/>
    </source>
</evidence>
<dbReference type="RefSeq" id="WP_035340122.1">
    <property type="nucleotide sequence ID" value="NZ_LT615367.1"/>
</dbReference>
<dbReference type="GO" id="GO:0043709">
    <property type="term" value="P:cell adhesion involved in single-species biofilm formation"/>
    <property type="evidence" value="ECO:0007669"/>
    <property type="project" value="TreeGrafter"/>
</dbReference>
<dbReference type="InterPro" id="IPR000259">
    <property type="entry name" value="Adhesion_dom_fimbrial"/>
</dbReference>
<evidence type="ECO:0000256" key="3">
    <source>
        <dbReference type="ARBA" id="ARBA00022729"/>
    </source>
</evidence>
<protein>
    <recommendedName>
        <fullName evidence="5">Fimbrial-type adhesion domain-containing protein</fullName>
    </recommendedName>
</protein>
<dbReference type="PANTHER" id="PTHR33420:SF12">
    <property type="entry name" value="FIMBRIN-LIKE PROTEIN FIMI-RELATED"/>
    <property type="match status" value="1"/>
</dbReference>
<comment type="subcellular location">
    <subcellularLocation>
        <location evidence="1">Fimbrium</location>
    </subcellularLocation>
</comment>
<accession>A0A375A7D3</accession>
<evidence type="ECO:0000256" key="2">
    <source>
        <dbReference type="ARBA" id="ARBA00006671"/>
    </source>
</evidence>
<evidence type="ECO:0000313" key="6">
    <source>
        <dbReference type="EMBL" id="SLM61974.1"/>
    </source>
</evidence>
<keyword evidence="4" id="KW-0281">Fimbrium</keyword>